<protein>
    <submittedName>
        <fullName evidence="2">Conserved domain protein</fullName>
    </submittedName>
</protein>
<name>F9LUH5_STROR</name>
<dbReference type="EMBL" id="AFUB01000004">
    <property type="protein sequence ID" value="EGU69794.1"/>
    <property type="molecule type" value="Genomic_DNA"/>
</dbReference>
<organism evidence="2 3">
    <name type="scientific">Streptococcus mitis bv. 2 str. SK95</name>
    <dbReference type="NCBI Taxonomy" id="1000588"/>
    <lineage>
        <taxon>Bacteria</taxon>
        <taxon>Bacillati</taxon>
        <taxon>Bacillota</taxon>
        <taxon>Bacilli</taxon>
        <taxon>Lactobacillales</taxon>
        <taxon>Streptococcaceae</taxon>
        <taxon>Streptococcus</taxon>
    </lineage>
</organism>
<dbReference type="PATRIC" id="fig|1000588.3.peg.69"/>
<keyword evidence="1" id="KW-0812">Transmembrane</keyword>
<keyword evidence="1" id="KW-1133">Transmembrane helix</keyword>
<proteinExistence type="predicted"/>
<sequence length="259" mass="30059">MVYYKGTTVSYFVEYHNKEKVMKKCRFLTMVLLGGLIMIGLAGCGENKNSREWIENKVSEVSRVYPTENLFDLFKQFPDGFEIRSIDTYDETKDYSRYQKIELVGNAETKEITGNFKRIEAQGNPYEEKVLLESRIVYTEKGLEFLNPEVSKDDLFYDGFLFQKLELNKAALSRFELKKTYYNWETGDASITYKNVNSKIIQDYFHIQSNESLDLYISADHSATIGYEYGYPVVFDGENISHSELITGKSKSMEKIDAK</sequence>
<feature type="transmembrane region" description="Helical" evidence="1">
    <location>
        <begin position="25"/>
        <end position="43"/>
    </location>
</feature>
<evidence type="ECO:0000313" key="2">
    <source>
        <dbReference type="EMBL" id="EGU69794.1"/>
    </source>
</evidence>
<dbReference type="AlphaFoldDB" id="F9LUH5"/>
<accession>F9LUH5</accession>
<keyword evidence="1" id="KW-0472">Membrane</keyword>
<comment type="caution">
    <text evidence="2">The sequence shown here is derived from an EMBL/GenBank/DDBJ whole genome shotgun (WGS) entry which is preliminary data.</text>
</comment>
<evidence type="ECO:0000313" key="3">
    <source>
        <dbReference type="Proteomes" id="UP000003858"/>
    </source>
</evidence>
<evidence type="ECO:0000256" key="1">
    <source>
        <dbReference type="SAM" id="Phobius"/>
    </source>
</evidence>
<dbReference type="Proteomes" id="UP000003858">
    <property type="component" value="Unassembled WGS sequence"/>
</dbReference>
<reference evidence="2 3" key="1">
    <citation type="submission" date="2011-05" db="EMBL/GenBank/DDBJ databases">
        <authorList>
            <person name="Durkin A.S."/>
            <person name="Radune D."/>
            <person name="Hostetler J."/>
            <person name="Torralba M."/>
            <person name="Gillis M."/>
            <person name="Methe B."/>
            <person name="Sutton G."/>
            <person name="Nelson K.E."/>
        </authorList>
    </citation>
    <scope>NUCLEOTIDE SEQUENCE [LARGE SCALE GENOMIC DNA]</scope>
    <source>
        <strain evidence="2 3">SK95</strain>
    </source>
</reference>
<gene>
    <name evidence="2" type="ORF">HMPREF9965_0886</name>
</gene>